<gene>
    <name evidence="9" type="ORF">GCM10011361_24780</name>
</gene>
<dbReference type="InterPro" id="IPR013249">
    <property type="entry name" value="RNA_pol_sigma70_r4_t2"/>
</dbReference>
<dbReference type="Gene3D" id="1.10.10.10">
    <property type="entry name" value="Winged helix-like DNA-binding domain superfamily/Winged helix DNA-binding domain"/>
    <property type="match status" value="1"/>
</dbReference>
<keyword evidence="10" id="KW-1185">Reference proteome</keyword>
<dbReference type="InterPro" id="IPR000838">
    <property type="entry name" value="RNA_pol_sigma70_ECF_CS"/>
</dbReference>
<evidence type="ECO:0000256" key="4">
    <source>
        <dbReference type="ARBA" id="ARBA00023125"/>
    </source>
</evidence>
<evidence type="ECO:0000259" key="8">
    <source>
        <dbReference type="Pfam" id="PF08281"/>
    </source>
</evidence>
<dbReference type="InterPro" id="IPR013325">
    <property type="entry name" value="RNA_pol_sigma_r2"/>
</dbReference>
<evidence type="ECO:0000256" key="5">
    <source>
        <dbReference type="ARBA" id="ARBA00023163"/>
    </source>
</evidence>
<dbReference type="SUPFAM" id="SSF88946">
    <property type="entry name" value="Sigma2 domain of RNA polymerase sigma factors"/>
    <property type="match status" value="1"/>
</dbReference>
<keyword evidence="4 6" id="KW-0238">DNA-binding</keyword>
<evidence type="ECO:0000256" key="2">
    <source>
        <dbReference type="ARBA" id="ARBA00023015"/>
    </source>
</evidence>
<evidence type="ECO:0000313" key="9">
    <source>
        <dbReference type="EMBL" id="GGD57271.1"/>
    </source>
</evidence>
<proteinExistence type="inferred from homology"/>
<sequence>MDTNLEITRDLVERCKANDRSAQMALYRQYCEGMFCVAMRFVRERDDAEDLVQEAFIKAFRKIEQFRGEVTFGAWLKRIVVNKCLDFLKSKRERLISIEEHELQIAEEPDWTVERKVSVDGVLVAMERLPEKYREVLQLYLLEGYDHKEIAEILNLTPVASRTRLMRGKEYLRSYLNEKKHETGS</sequence>
<dbReference type="Gene3D" id="1.10.1740.10">
    <property type="match status" value="1"/>
</dbReference>
<comment type="similarity">
    <text evidence="1 6">Belongs to the sigma-70 factor family. ECF subfamily.</text>
</comment>
<dbReference type="PANTHER" id="PTHR43133">
    <property type="entry name" value="RNA POLYMERASE ECF-TYPE SIGMA FACTO"/>
    <property type="match status" value="1"/>
</dbReference>
<reference evidence="10" key="1">
    <citation type="journal article" date="2019" name="Int. J. Syst. Evol. Microbiol.">
        <title>The Global Catalogue of Microorganisms (GCM) 10K type strain sequencing project: providing services to taxonomists for standard genome sequencing and annotation.</title>
        <authorList>
            <consortium name="The Broad Institute Genomics Platform"/>
            <consortium name="The Broad Institute Genome Sequencing Center for Infectious Disease"/>
            <person name="Wu L."/>
            <person name="Ma J."/>
        </authorList>
    </citation>
    <scope>NUCLEOTIDE SEQUENCE [LARGE SCALE GENOMIC DNA]</scope>
    <source>
        <strain evidence="10">CGMCC 1.12606</strain>
    </source>
</reference>
<dbReference type="PROSITE" id="PS01063">
    <property type="entry name" value="SIGMA70_ECF"/>
    <property type="match status" value="1"/>
</dbReference>
<dbReference type="Proteomes" id="UP000625780">
    <property type="component" value="Unassembled WGS sequence"/>
</dbReference>
<dbReference type="PANTHER" id="PTHR43133:SF51">
    <property type="entry name" value="RNA POLYMERASE SIGMA FACTOR"/>
    <property type="match status" value="1"/>
</dbReference>
<protein>
    <recommendedName>
        <fullName evidence="6">RNA polymerase sigma factor</fullName>
    </recommendedName>
</protein>
<dbReference type="RefSeq" id="WP_308418543.1">
    <property type="nucleotide sequence ID" value="NZ_BMFH01000002.1"/>
</dbReference>
<name>A0ABQ1R620_9FLAO</name>
<dbReference type="EMBL" id="BMFH01000002">
    <property type="protein sequence ID" value="GGD57271.1"/>
    <property type="molecule type" value="Genomic_DNA"/>
</dbReference>
<dbReference type="NCBIfam" id="TIGR02937">
    <property type="entry name" value="sigma70-ECF"/>
    <property type="match status" value="1"/>
</dbReference>
<dbReference type="Pfam" id="PF08281">
    <property type="entry name" value="Sigma70_r4_2"/>
    <property type="match status" value="1"/>
</dbReference>
<organism evidence="9 10">
    <name type="scientific">Muriicola marianensis</name>
    <dbReference type="NCBI Taxonomy" id="1324801"/>
    <lineage>
        <taxon>Bacteria</taxon>
        <taxon>Pseudomonadati</taxon>
        <taxon>Bacteroidota</taxon>
        <taxon>Flavobacteriia</taxon>
        <taxon>Flavobacteriales</taxon>
        <taxon>Flavobacteriaceae</taxon>
        <taxon>Muriicola</taxon>
    </lineage>
</organism>
<feature type="domain" description="RNA polymerase sigma-70 region 2" evidence="7">
    <location>
        <begin position="26"/>
        <end position="92"/>
    </location>
</feature>
<keyword evidence="3 6" id="KW-0731">Sigma factor</keyword>
<evidence type="ECO:0000256" key="3">
    <source>
        <dbReference type="ARBA" id="ARBA00023082"/>
    </source>
</evidence>
<evidence type="ECO:0000313" key="10">
    <source>
        <dbReference type="Proteomes" id="UP000625780"/>
    </source>
</evidence>
<dbReference type="InterPro" id="IPR007627">
    <property type="entry name" value="RNA_pol_sigma70_r2"/>
</dbReference>
<evidence type="ECO:0000256" key="6">
    <source>
        <dbReference type="RuleBase" id="RU000716"/>
    </source>
</evidence>
<accession>A0ABQ1R620</accession>
<dbReference type="CDD" id="cd06171">
    <property type="entry name" value="Sigma70_r4"/>
    <property type="match status" value="1"/>
</dbReference>
<dbReference type="InterPro" id="IPR039425">
    <property type="entry name" value="RNA_pol_sigma-70-like"/>
</dbReference>
<dbReference type="SUPFAM" id="SSF88659">
    <property type="entry name" value="Sigma3 and sigma4 domains of RNA polymerase sigma factors"/>
    <property type="match status" value="1"/>
</dbReference>
<evidence type="ECO:0000256" key="1">
    <source>
        <dbReference type="ARBA" id="ARBA00010641"/>
    </source>
</evidence>
<dbReference type="InterPro" id="IPR014284">
    <property type="entry name" value="RNA_pol_sigma-70_dom"/>
</dbReference>
<dbReference type="InterPro" id="IPR036388">
    <property type="entry name" value="WH-like_DNA-bd_sf"/>
</dbReference>
<dbReference type="Pfam" id="PF04542">
    <property type="entry name" value="Sigma70_r2"/>
    <property type="match status" value="1"/>
</dbReference>
<comment type="caution">
    <text evidence="9">The sequence shown here is derived from an EMBL/GenBank/DDBJ whole genome shotgun (WGS) entry which is preliminary data.</text>
</comment>
<dbReference type="InterPro" id="IPR013324">
    <property type="entry name" value="RNA_pol_sigma_r3/r4-like"/>
</dbReference>
<feature type="domain" description="RNA polymerase sigma factor 70 region 4 type 2" evidence="8">
    <location>
        <begin position="123"/>
        <end position="170"/>
    </location>
</feature>
<keyword evidence="5 6" id="KW-0804">Transcription</keyword>
<evidence type="ECO:0000259" key="7">
    <source>
        <dbReference type="Pfam" id="PF04542"/>
    </source>
</evidence>
<keyword evidence="2 6" id="KW-0805">Transcription regulation</keyword>